<gene>
    <name evidence="4" type="ORF">DSM3645_05660</name>
</gene>
<evidence type="ECO:0000313" key="4">
    <source>
        <dbReference type="EMBL" id="EAQ80084.1"/>
    </source>
</evidence>
<dbReference type="InterPro" id="IPR012373">
    <property type="entry name" value="Ferrdict_sens_TM"/>
</dbReference>
<feature type="region of interest" description="Disordered" evidence="1">
    <location>
        <begin position="447"/>
        <end position="470"/>
    </location>
</feature>
<evidence type="ECO:0000256" key="1">
    <source>
        <dbReference type="SAM" id="MobiDB-lite"/>
    </source>
</evidence>
<dbReference type="InterPro" id="IPR006860">
    <property type="entry name" value="FecR"/>
</dbReference>
<dbReference type="PANTHER" id="PTHR30273:SF2">
    <property type="entry name" value="PROTEIN FECR"/>
    <property type="match status" value="1"/>
</dbReference>
<keyword evidence="2" id="KW-0472">Membrane</keyword>
<feature type="domain" description="FecR protein" evidence="3">
    <location>
        <begin position="144"/>
        <end position="228"/>
    </location>
</feature>
<dbReference type="STRING" id="314230.DSM3645_05660"/>
<evidence type="ECO:0000313" key="5">
    <source>
        <dbReference type="Proteomes" id="UP000004358"/>
    </source>
</evidence>
<dbReference type="AlphaFoldDB" id="A3ZU21"/>
<dbReference type="eggNOG" id="COG3712">
    <property type="taxonomic scope" value="Bacteria"/>
</dbReference>
<keyword evidence="2" id="KW-0812">Transmembrane</keyword>
<dbReference type="NCBIfam" id="NF033679">
    <property type="entry name" value="DNRLRE_dom"/>
    <property type="match status" value="1"/>
</dbReference>
<dbReference type="EMBL" id="AANZ01000011">
    <property type="protein sequence ID" value="EAQ80084.1"/>
    <property type="molecule type" value="Genomic_DNA"/>
</dbReference>
<accession>A3ZU21</accession>
<evidence type="ECO:0000256" key="2">
    <source>
        <dbReference type="SAM" id="Phobius"/>
    </source>
</evidence>
<dbReference type="Proteomes" id="UP000004358">
    <property type="component" value="Unassembled WGS sequence"/>
</dbReference>
<organism evidence="4 5">
    <name type="scientific">Blastopirellula marina DSM 3645</name>
    <dbReference type="NCBI Taxonomy" id="314230"/>
    <lineage>
        <taxon>Bacteria</taxon>
        <taxon>Pseudomonadati</taxon>
        <taxon>Planctomycetota</taxon>
        <taxon>Planctomycetia</taxon>
        <taxon>Pirellulales</taxon>
        <taxon>Pirellulaceae</taxon>
        <taxon>Blastopirellula</taxon>
    </lineage>
</organism>
<protein>
    <recommendedName>
        <fullName evidence="3">FecR protein domain-containing protein</fullName>
    </recommendedName>
</protein>
<dbReference type="GO" id="GO:0016989">
    <property type="term" value="F:sigma factor antagonist activity"/>
    <property type="evidence" value="ECO:0007669"/>
    <property type="project" value="TreeGrafter"/>
</dbReference>
<name>A3ZU21_9BACT</name>
<keyword evidence="2" id="KW-1133">Transmembrane helix</keyword>
<dbReference type="Pfam" id="PF04773">
    <property type="entry name" value="FecR"/>
    <property type="match status" value="1"/>
</dbReference>
<reference evidence="4 5" key="1">
    <citation type="submission" date="2006-02" db="EMBL/GenBank/DDBJ databases">
        <authorList>
            <person name="Amann R."/>
            <person name="Ferriera S."/>
            <person name="Johnson J."/>
            <person name="Kravitz S."/>
            <person name="Halpern A."/>
            <person name="Remington K."/>
            <person name="Beeson K."/>
            <person name="Tran B."/>
            <person name="Rogers Y.-H."/>
            <person name="Friedman R."/>
            <person name="Venter J.C."/>
        </authorList>
    </citation>
    <scope>NUCLEOTIDE SEQUENCE [LARGE SCALE GENOMIC DNA]</scope>
    <source>
        <strain evidence="4 5">DSM 3645</strain>
    </source>
</reference>
<proteinExistence type="predicted"/>
<feature type="transmembrane region" description="Helical" evidence="2">
    <location>
        <begin position="81"/>
        <end position="100"/>
    </location>
</feature>
<dbReference type="Gene3D" id="2.60.120.1440">
    <property type="match status" value="1"/>
</dbReference>
<evidence type="ECO:0000259" key="3">
    <source>
        <dbReference type="Pfam" id="PF04773"/>
    </source>
</evidence>
<dbReference type="PANTHER" id="PTHR30273">
    <property type="entry name" value="PERIPLASMIC SIGNAL SENSOR AND SIGMA FACTOR ACTIVATOR FECR-RELATED"/>
    <property type="match status" value="1"/>
</dbReference>
<sequence>MQENEARQIAIAIEHLIEGTLPADQLEFLERMLLEDSEARALFLDLTQTHAHLRREIPRLQVGEYEWPTVVSRKEQRSSTWYSAIVAACVVVAAMFFWLAQEPQAAKQQAIAELVRCDDATWGASTLATEIGLPLGPGRMRLEQGRAILRFKSGAKVFLGGQTDLELRDELTAVLHSGTVIVEAPESAHGFAVHTPSAIAIDHGTKFAISVDRARDISHLQVLDGEVEIRHPNSGKATMLIKGEAVTATQQAVSEKTAAELSEFYVARSEENNVPLNSIRITTAMGRDATIVKSNAPQLTDPALILVKNCPNEYRRKGYLAFDLSLVKGLHYNHAKLILTLQSSKFSHPTEEPDARFTVYGITAESLDDWRREDLRWDNAPANLDGADEVDETVTQKLGEFEIPAGRDSGQVVLESKGLTDFLKSDTNGIVTLIIVRNNLQVSPFSSPTTFASRRHPTQLPPTLEFELEP</sequence>
<dbReference type="HOGENOM" id="CLU_598362_0_0_0"/>
<comment type="caution">
    <text evidence="4">The sequence shown here is derived from an EMBL/GenBank/DDBJ whole genome shotgun (WGS) entry which is preliminary data.</text>
</comment>